<evidence type="ECO:0000256" key="3">
    <source>
        <dbReference type="ARBA" id="ARBA00022723"/>
    </source>
</evidence>
<evidence type="ECO:0000256" key="4">
    <source>
        <dbReference type="ARBA" id="ARBA00022741"/>
    </source>
</evidence>
<reference evidence="7 8" key="1">
    <citation type="journal article" date="2022" name="Allergy">
        <title>Genome assembly and annotation of Periplaneta americana reveal a comprehensive cockroach allergen profile.</title>
        <authorList>
            <person name="Wang L."/>
            <person name="Xiong Q."/>
            <person name="Saelim N."/>
            <person name="Wang L."/>
            <person name="Nong W."/>
            <person name="Wan A.T."/>
            <person name="Shi M."/>
            <person name="Liu X."/>
            <person name="Cao Q."/>
            <person name="Hui J.H.L."/>
            <person name="Sookrung N."/>
            <person name="Leung T.F."/>
            <person name="Tungtrongchitr A."/>
            <person name="Tsui S.K.W."/>
        </authorList>
    </citation>
    <scope>NUCLEOTIDE SEQUENCE [LARGE SCALE GENOMIC DNA]</scope>
    <source>
        <strain evidence="7">PWHHKU_190912</strain>
    </source>
</reference>
<dbReference type="InterPro" id="IPR006195">
    <property type="entry name" value="aa-tRNA-synth_II"/>
</dbReference>
<evidence type="ECO:0000256" key="2">
    <source>
        <dbReference type="ARBA" id="ARBA00022598"/>
    </source>
</evidence>
<dbReference type="InterPro" id="IPR004364">
    <property type="entry name" value="Aa-tRNA-synt_II"/>
</dbReference>
<dbReference type="EC" id="6.1.1.6" evidence="1"/>
<protein>
    <recommendedName>
        <fullName evidence="1">lysine--tRNA ligase</fullName>
        <ecNumber evidence="1">6.1.1.6</ecNumber>
    </recommendedName>
</protein>
<feature type="domain" description="Aminoacyl-transfer RNA synthetases class-II family profile" evidence="6">
    <location>
        <begin position="63"/>
        <end position="376"/>
    </location>
</feature>
<keyword evidence="8" id="KW-1185">Reference proteome</keyword>
<comment type="caution">
    <text evidence="7">The sequence shown here is derived from an EMBL/GenBank/DDBJ whole genome shotgun (WGS) entry which is preliminary data.</text>
</comment>
<keyword evidence="2" id="KW-0436">Ligase</keyword>
<organism evidence="7 8">
    <name type="scientific">Periplaneta americana</name>
    <name type="common">American cockroach</name>
    <name type="synonym">Blatta americana</name>
    <dbReference type="NCBI Taxonomy" id="6978"/>
    <lineage>
        <taxon>Eukaryota</taxon>
        <taxon>Metazoa</taxon>
        <taxon>Ecdysozoa</taxon>
        <taxon>Arthropoda</taxon>
        <taxon>Hexapoda</taxon>
        <taxon>Insecta</taxon>
        <taxon>Pterygota</taxon>
        <taxon>Neoptera</taxon>
        <taxon>Polyneoptera</taxon>
        <taxon>Dictyoptera</taxon>
        <taxon>Blattodea</taxon>
        <taxon>Blattoidea</taxon>
        <taxon>Blattidae</taxon>
        <taxon>Blattinae</taxon>
        <taxon>Periplaneta</taxon>
    </lineage>
</organism>
<dbReference type="PRINTS" id="PR00982">
    <property type="entry name" value="TRNASYNTHLYS"/>
</dbReference>
<keyword evidence="5" id="KW-0067">ATP-binding</keyword>
<dbReference type="Gene3D" id="3.30.930.10">
    <property type="entry name" value="Bira Bifunctional Protein, Domain 2"/>
    <property type="match status" value="1"/>
</dbReference>
<dbReference type="PANTHER" id="PTHR42918">
    <property type="entry name" value="LYSYL-TRNA SYNTHETASE"/>
    <property type="match status" value="1"/>
</dbReference>
<dbReference type="NCBIfam" id="TIGR00499">
    <property type="entry name" value="lysS_bact"/>
    <property type="match status" value="1"/>
</dbReference>
<dbReference type="SUPFAM" id="SSF55681">
    <property type="entry name" value="Class II aaRS and biotin synthetases"/>
    <property type="match status" value="1"/>
</dbReference>
<keyword evidence="4" id="KW-0547">Nucleotide-binding</keyword>
<dbReference type="CDD" id="cd00775">
    <property type="entry name" value="LysRS_core"/>
    <property type="match status" value="1"/>
</dbReference>
<evidence type="ECO:0000256" key="5">
    <source>
        <dbReference type="ARBA" id="ARBA00022840"/>
    </source>
</evidence>
<evidence type="ECO:0000256" key="1">
    <source>
        <dbReference type="ARBA" id="ARBA00013166"/>
    </source>
</evidence>
<dbReference type="Proteomes" id="UP001148838">
    <property type="component" value="Unassembled WGS sequence"/>
</dbReference>
<evidence type="ECO:0000313" key="7">
    <source>
        <dbReference type="EMBL" id="KAJ4440756.1"/>
    </source>
</evidence>
<name>A0ABQ8T2P7_PERAM</name>
<dbReference type="PANTHER" id="PTHR42918:SF15">
    <property type="entry name" value="LYSINE--TRNA LIGASE, CHLOROPLASTIC_MITOCHONDRIAL"/>
    <property type="match status" value="1"/>
</dbReference>
<dbReference type="PROSITE" id="PS50862">
    <property type="entry name" value="AA_TRNA_LIGASE_II"/>
    <property type="match status" value="1"/>
</dbReference>
<dbReference type="InterPro" id="IPR002313">
    <property type="entry name" value="Lys-tRNA-ligase_II"/>
</dbReference>
<accession>A0ABQ8T2P7</accession>
<keyword evidence="3" id="KW-0479">Metal-binding</keyword>
<dbReference type="Pfam" id="PF00152">
    <property type="entry name" value="tRNA-synt_2"/>
    <property type="match status" value="1"/>
</dbReference>
<sequence length="381" mass="45187">MNEITVHVQKLTLLSKSLRPLPQVKVDKNKKIYDAFSNPEQRYRMRYVDLIVNDHVKEIFLKRTHIIRKIRNFLDDKGYLEVDTPILQSIPGGAVARPFVTYHNSLGIPLYLRIANELYLKRLIIGGFHGVYEFSKNFRNEGMDRLHNPEFTVLELYVAYKDYYWMMNFTEKLLKCIFHQMQKNFKDILIENDSISFQTPFPRIPILDAIQTHTGFDLREMEEEELRKICQKLHIEENSQMNKGKLIENIFEVKCEKHYKNPTFIIDYPIEMSPLTKRHRYKKNLSERFELIVNGQEIANAYSELNDPIDQLDRLREQIKFSEKKESMFLDKDFIRALEFGMPPTAGIGIGIDRLVMLFTKQNSIQEVLLFPQMRPENKVK</sequence>
<dbReference type="InterPro" id="IPR045864">
    <property type="entry name" value="aa-tRNA-synth_II/BPL/LPL"/>
</dbReference>
<evidence type="ECO:0000259" key="6">
    <source>
        <dbReference type="PROSITE" id="PS50862"/>
    </source>
</evidence>
<dbReference type="NCBIfam" id="NF001756">
    <property type="entry name" value="PRK00484.1"/>
    <property type="match status" value="1"/>
</dbReference>
<proteinExistence type="predicted"/>
<dbReference type="EMBL" id="JAJSOF020000016">
    <property type="protein sequence ID" value="KAJ4440756.1"/>
    <property type="molecule type" value="Genomic_DNA"/>
</dbReference>
<gene>
    <name evidence="7" type="ORF">ANN_28126</name>
</gene>
<dbReference type="InterPro" id="IPR018149">
    <property type="entry name" value="Lys-tRNA-synth_II_C"/>
</dbReference>
<evidence type="ECO:0000313" key="8">
    <source>
        <dbReference type="Proteomes" id="UP001148838"/>
    </source>
</evidence>